<gene>
    <name evidence="1" type="ORF">PSYICH_LOCUS6238</name>
</gene>
<reference evidence="1" key="1">
    <citation type="submission" date="2022-01" db="EMBL/GenBank/DDBJ databases">
        <authorList>
            <person name="King R."/>
        </authorList>
    </citation>
    <scope>NUCLEOTIDE SEQUENCE</scope>
</reference>
<proteinExistence type="predicted"/>
<dbReference type="OrthoDB" id="5967017at2759"/>
<dbReference type="AlphaFoldDB" id="A0A9P0GDB6"/>
<accession>A0A9P0GDB6</accession>
<sequence>MLYEIRNLDASIFENMLVSDASEEQLELETEVVDKYVSKFYLKNKQMHFIKGTLLKLIAKALTRLPIRSQRFKLPKTEVQKYAGDLEGWFEFWKLFKKIHEDTGIDNEEKIQYFIQSTKAGSRAHKCYQKKIIR</sequence>
<evidence type="ECO:0000313" key="2">
    <source>
        <dbReference type="Proteomes" id="UP001153636"/>
    </source>
</evidence>
<keyword evidence="2" id="KW-1185">Reference proteome</keyword>
<evidence type="ECO:0000313" key="1">
    <source>
        <dbReference type="EMBL" id="CAH1105322.1"/>
    </source>
</evidence>
<organism evidence="1 2">
    <name type="scientific">Psylliodes chrysocephalus</name>
    <dbReference type="NCBI Taxonomy" id="3402493"/>
    <lineage>
        <taxon>Eukaryota</taxon>
        <taxon>Metazoa</taxon>
        <taxon>Ecdysozoa</taxon>
        <taxon>Arthropoda</taxon>
        <taxon>Hexapoda</taxon>
        <taxon>Insecta</taxon>
        <taxon>Pterygota</taxon>
        <taxon>Neoptera</taxon>
        <taxon>Endopterygota</taxon>
        <taxon>Coleoptera</taxon>
        <taxon>Polyphaga</taxon>
        <taxon>Cucujiformia</taxon>
        <taxon>Chrysomeloidea</taxon>
        <taxon>Chrysomelidae</taxon>
        <taxon>Galerucinae</taxon>
        <taxon>Alticini</taxon>
        <taxon>Psylliodes</taxon>
    </lineage>
</organism>
<protein>
    <submittedName>
        <fullName evidence="1">Uncharacterized protein</fullName>
    </submittedName>
</protein>
<dbReference type="Proteomes" id="UP001153636">
    <property type="component" value="Chromosome 19"/>
</dbReference>
<name>A0A9P0GDB6_9CUCU</name>
<dbReference type="EMBL" id="OV651831">
    <property type="protein sequence ID" value="CAH1105322.1"/>
    <property type="molecule type" value="Genomic_DNA"/>
</dbReference>